<sequence>MIACASPQAQVPGNDLLIGMLAREIAALSYKLTEQELYRLIAVGALVYERGRRGRA</sequence>
<keyword evidence="2" id="KW-1185">Reference proteome</keyword>
<evidence type="ECO:0000313" key="1">
    <source>
        <dbReference type="EMBL" id="AMP10287.1"/>
    </source>
</evidence>
<name>A0A127QJR5_9BURK</name>
<gene>
    <name evidence="1" type="ORF">CAter282_2550</name>
</gene>
<protein>
    <submittedName>
        <fullName evidence="1">Uncharacterized protein</fullName>
    </submittedName>
</protein>
<accession>A0A127QJR5</accession>
<organism evidence="1 2">
    <name type="scientific">Collimonas arenae</name>
    <dbReference type="NCBI Taxonomy" id="279058"/>
    <lineage>
        <taxon>Bacteria</taxon>
        <taxon>Pseudomonadati</taxon>
        <taxon>Pseudomonadota</taxon>
        <taxon>Betaproteobacteria</taxon>
        <taxon>Burkholderiales</taxon>
        <taxon>Oxalobacteraceae</taxon>
        <taxon>Collimonas</taxon>
    </lineage>
</organism>
<proteinExistence type="predicted"/>
<dbReference type="AlphaFoldDB" id="A0A127QJR5"/>
<dbReference type="EMBL" id="CP013235">
    <property type="protein sequence ID" value="AMP10287.1"/>
    <property type="molecule type" value="Genomic_DNA"/>
</dbReference>
<reference evidence="1 2" key="1">
    <citation type="submission" date="2015-11" db="EMBL/GenBank/DDBJ databases">
        <title>Exploring the genomic traits of fungus-feeding bacterial genus Collimonas.</title>
        <authorList>
            <person name="Song C."/>
            <person name="Schmidt R."/>
            <person name="de Jager V."/>
            <person name="Krzyzanowska D."/>
            <person name="Jongedijk E."/>
            <person name="Cankar K."/>
            <person name="Beekwilder J."/>
            <person name="van Veen A."/>
            <person name="de Boer W."/>
            <person name="van Veen J.A."/>
            <person name="Garbeva P."/>
        </authorList>
    </citation>
    <scope>NUCLEOTIDE SEQUENCE [LARGE SCALE GENOMIC DNA]</scope>
    <source>
        <strain evidence="1 2">Ter282</strain>
    </source>
</reference>
<dbReference type="Proteomes" id="UP000071778">
    <property type="component" value="Chromosome"/>
</dbReference>
<dbReference type="PATRIC" id="fig|279058.18.peg.2515"/>
<evidence type="ECO:0000313" key="2">
    <source>
        <dbReference type="Proteomes" id="UP000071778"/>
    </source>
</evidence>